<comment type="subcellular location">
    <subcellularLocation>
        <location evidence="1">Cytoplasm</location>
    </subcellularLocation>
</comment>
<dbReference type="RefSeq" id="XP_014674699.1">
    <property type="nucleotide sequence ID" value="XM_014819213.1"/>
</dbReference>
<dbReference type="PANTHER" id="PTHR31334:SF1">
    <property type="entry name" value="GUANINE NUCLEOTIDE EXCHANGE PROTEIN SMCR8"/>
    <property type="match status" value="1"/>
</dbReference>
<gene>
    <name evidence="5" type="primary">LOC106814849</name>
</gene>
<dbReference type="Proteomes" id="UP000695022">
    <property type="component" value="Unplaced"/>
</dbReference>
<feature type="compositionally biased region" description="Acidic residues" evidence="3">
    <location>
        <begin position="278"/>
        <end position="289"/>
    </location>
</feature>
<evidence type="ECO:0000313" key="4">
    <source>
        <dbReference type="Proteomes" id="UP000695022"/>
    </source>
</evidence>
<evidence type="ECO:0000256" key="3">
    <source>
        <dbReference type="SAM" id="MobiDB-lite"/>
    </source>
</evidence>
<feature type="region of interest" description="Disordered" evidence="3">
    <location>
        <begin position="246"/>
        <end position="305"/>
    </location>
</feature>
<feature type="region of interest" description="Disordered" evidence="3">
    <location>
        <begin position="353"/>
        <end position="449"/>
    </location>
</feature>
<evidence type="ECO:0000256" key="2">
    <source>
        <dbReference type="ARBA" id="ARBA00022490"/>
    </source>
</evidence>
<proteinExistence type="predicted"/>
<keyword evidence="4" id="KW-1185">Reference proteome</keyword>
<feature type="compositionally biased region" description="Basic and acidic residues" evidence="3">
    <location>
        <begin position="372"/>
        <end position="386"/>
    </location>
</feature>
<keyword evidence="2" id="KW-0963">Cytoplasm</keyword>
<sequence length="449" mass="48142">MNLSRKVSKYFKYGNLMLFARDLENQLADLMFTKEKLHQYEVGSPLLGKSFHFSPPDGMTQQTIDTQIVDIQEILKAVRPHLNRSRLDSRLASLRRGLLTGSRQCSVEELSGPGPSRTVRTLCYAGRFTKGNALYTKLPYDCEGATMHDGGDDAAAAYNPKLLTTSSPRRCFDRELRPLHGLCEAGATEGVRRMHSLHQRFSRDAVALWMEKTERGCLDPEVGMLTFGGCLTANFLCNMDSSPIGGSTRRPSTQMDSDDSADSFHSCSGSEVASDVNSADDDSGEESDIEVISPEPDDVGGALPTSMGGALCWEATAMAGVRKTWGAASAGVGKNWDATSAGVGKTWGAASAGVAKTWGGGGEDTSGDEASDERSSDEGAASRRESAAAARRRHPSSDASTTVDSVRAPSDSDEEVMGGEPVGMSGRDPPEEISERGTRRGYREGTRRG</sequence>
<evidence type="ECO:0000256" key="1">
    <source>
        <dbReference type="ARBA" id="ARBA00004496"/>
    </source>
</evidence>
<reference evidence="5" key="1">
    <citation type="submission" date="2025-08" db="UniProtKB">
        <authorList>
            <consortium name="RefSeq"/>
        </authorList>
    </citation>
    <scope>IDENTIFICATION</scope>
</reference>
<dbReference type="PANTHER" id="PTHR31334">
    <property type="entry name" value="SMITH-MAGENIS SYNDROME REGION GENE 8 PROTEIN"/>
    <property type="match status" value="1"/>
</dbReference>
<feature type="compositionally biased region" description="Basic and acidic residues" evidence="3">
    <location>
        <begin position="428"/>
        <end position="449"/>
    </location>
</feature>
<dbReference type="GeneID" id="106814849"/>
<protein>
    <submittedName>
        <fullName evidence="5">Uncharacterized protein LOC106814849</fullName>
    </submittedName>
</protein>
<organism evidence="4 5">
    <name type="scientific">Priapulus caudatus</name>
    <name type="common">Priapulid worm</name>
    <dbReference type="NCBI Taxonomy" id="37621"/>
    <lineage>
        <taxon>Eukaryota</taxon>
        <taxon>Metazoa</taxon>
        <taxon>Ecdysozoa</taxon>
        <taxon>Scalidophora</taxon>
        <taxon>Priapulida</taxon>
        <taxon>Priapulimorpha</taxon>
        <taxon>Priapulimorphida</taxon>
        <taxon>Priapulidae</taxon>
        <taxon>Priapulus</taxon>
    </lineage>
</organism>
<feature type="compositionally biased region" description="Polar residues" evidence="3">
    <location>
        <begin position="246"/>
        <end position="255"/>
    </location>
</feature>
<name>A0ABM1ER78_PRICU</name>
<accession>A0ABM1ER78</accession>
<evidence type="ECO:0000313" key="5">
    <source>
        <dbReference type="RefSeq" id="XP_014674699.1"/>
    </source>
</evidence>